<feature type="compositionally biased region" description="Polar residues" evidence="7">
    <location>
        <begin position="699"/>
        <end position="714"/>
    </location>
</feature>
<dbReference type="PANTHER" id="PTHR14145">
    <property type="entry name" value="26S PROTESOME SUBUNIT 6"/>
    <property type="match status" value="1"/>
</dbReference>
<reference evidence="9" key="2">
    <citation type="submission" date="2025-08" db="UniProtKB">
        <authorList>
            <consortium name="Ensembl"/>
        </authorList>
    </citation>
    <scope>IDENTIFICATION</scope>
</reference>
<dbReference type="Pfam" id="PF01399">
    <property type="entry name" value="PCI"/>
    <property type="match status" value="1"/>
</dbReference>
<keyword evidence="4" id="KW-0963">Cytoplasm</keyword>
<dbReference type="GO" id="GO:0005737">
    <property type="term" value="C:cytoplasm"/>
    <property type="evidence" value="ECO:0007669"/>
    <property type="project" value="UniProtKB-SubCell"/>
</dbReference>
<dbReference type="InterPro" id="IPR048624">
    <property type="entry name" value="CSN1_C"/>
</dbReference>
<feature type="region of interest" description="Disordered" evidence="7">
    <location>
        <begin position="688"/>
        <end position="714"/>
    </location>
</feature>
<feature type="compositionally biased region" description="Gly residues" evidence="7">
    <location>
        <begin position="148"/>
        <end position="157"/>
    </location>
</feature>
<feature type="compositionally biased region" description="Low complexity" evidence="7">
    <location>
        <begin position="18"/>
        <end position="28"/>
    </location>
</feature>
<dbReference type="GO" id="GO:0008180">
    <property type="term" value="C:COP9 signalosome"/>
    <property type="evidence" value="ECO:0007669"/>
    <property type="project" value="UniProtKB-KW"/>
</dbReference>
<dbReference type="Proteomes" id="UP000008225">
    <property type="component" value="Chromosome 5"/>
</dbReference>
<dbReference type="PROSITE" id="PS50250">
    <property type="entry name" value="PCI"/>
    <property type="match status" value="1"/>
</dbReference>
<reference evidence="9" key="1">
    <citation type="submission" date="2009-03" db="EMBL/GenBank/DDBJ databases">
        <authorList>
            <person name="Warren W."/>
            <person name="Ye L."/>
            <person name="Minx P."/>
            <person name="Worley K."/>
            <person name="Gibbs R."/>
            <person name="Wilson R.K."/>
        </authorList>
    </citation>
    <scope>NUCLEOTIDE SEQUENCE [LARGE SCALE GENOMIC DNA]</scope>
</reference>
<evidence type="ECO:0000256" key="5">
    <source>
        <dbReference type="ARBA" id="ARBA00022790"/>
    </source>
</evidence>
<dbReference type="InterPro" id="IPR019585">
    <property type="entry name" value="Rpn7/CSN1"/>
</dbReference>
<evidence type="ECO:0000256" key="6">
    <source>
        <dbReference type="ARBA" id="ARBA00023242"/>
    </source>
</evidence>
<dbReference type="InterPro" id="IPR036390">
    <property type="entry name" value="WH_DNA-bd_sf"/>
</dbReference>
<dbReference type="HOGENOM" id="CLU_022348_1_0_1"/>
<dbReference type="GeneTree" id="ENSGT00510000046608"/>
<proteinExistence type="inferred from homology"/>
<evidence type="ECO:0000256" key="4">
    <source>
        <dbReference type="ARBA" id="ARBA00022490"/>
    </source>
</evidence>
<feature type="compositionally biased region" description="Basic residues" evidence="7">
    <location>
        <begin position="167"/>
        <end position="179"/>
    </location>
</feature>
<keyword evidence="5" id="KW-0736">Signalosome</keyword>
<evidence type="ECO:0000256" key="1">
    <source>
        <dbReference type="ARBA" id="ARBA00004123"/>
    </source>
</evidence>
<comment type="subcellular location">
    <subcellularLocation>
        <location evidence="2">Cytoplasm</location>
    </subcellularLocation>
    <subcellularLocation>
        <location evidence="1">Nucleus</location>
    </subcellularLocation>
</comment>
<gene>
    <name evidence="9" type="primary">GPS1</name>
</gene>
<evidence type="ECO:0000256" key="2">
    <source>
        <dbReference type="ARBA" id="ARBA00004496"/>
    </source>
</evidence>
<dbReference type="AlphaFoldDB" id="A0A8J8XRD3"/>
<dbReference type="InterPro" id="IPR045135">
    <property type="entry name" value="Rpn7_N"/>
</dbReference>
<dbReference type="SUPFAM" id="SSF46785">
    <property type="entry name" value="Winged helix' DNA-binding domain"/>
    <property type="match status" value="1"/>
</dbReference>
<dbReference type="SMART" id="SM00088">
    <property type="entry name" value="PINT"/>
    <property type="match status" value="1"/>
</dbReference>
<dbReference type="InterPro" id="IPR000717">
    <property type="entry name" value="PCI_dom"/>
</dbReference>
<evidence type="ECO:0000313" key="10">
    <source>
        <dbReference type="Proteomes" id="UP000008225"/>
    </source>
</evidence>
<feature type="region of interest" description="Disordered" evidence="7">
    <location>
        <begin position="1"/>
        <end position="198"/>
    </location>
</feature>
<evidence type="ECO:0000256" key="7">
    <source>
        <dbReference type="SAM" id="MobiDB-lite"/>
    </source>
</evidence>
<feature type="compositionally biased region" description="Basic residues" evidence="7">
    <location>
        <begin position="1"/>
        <end position="16"/>
    </location>
</feature>
<organism evidence="9 10">
    <name type="scientific">Callithrix jacchus</name>
    <name type="common">White-tufted-ear marmoset</name>
    <name type="synonym">Simia Jacchus</name>
    <dbReference type="NCBI Taxonomy" id="9483"/>
    <lineage>
        <taxon>Eukaryota</taxon>
        <taxon>Metazoa</taxon>
        <taxon>Chordata</taxon>
        <taxon>Craniata</taxon>
        <taxon>Vertebrata</taxon>
        <taxon>Euteleostomi</taxon>
        <taxon>Mammalia</taxon>
        <taxon>Eutheria</taxon>
        <taxon>Euarchontoglires</taxon>
        <taxon>Primates</taxon>
        <taxon>Haplorrhini</taxon>
        <taxon>Platyrrhini</taxon>
        <taxon>Cebidae</taxon>
        <taxon>Callitrichinae</taxon>
        <taxon>Callithrix</taxon>
        <taxon>Callithrix</taxon>
    </lineage>
</organism>
<dbReference type="Ensembl" id="ENSCJAT00000035442.4">
    <property type="protein sequence ID" value="ENSCJAP00000033550.4"/>
    <property type="gene ID" value="ENSCJAG00000018123.5"/>
</dbReference>
<dbReference type="Gene3D" id="1.25.40.570">
    <property type="match status" value="1"/>
</dbReference>
<accession>A0A8J8XRD3</accession>
<dbReference type="OMA" id="HKILYAR"/>
<sequence length="714" mass="78078">MNVWGRKKSLRRRGRCPGRGPTRPTRSLRGLDRVYTLRAGAGRSGARRRDRGPAHLPAGPGDPGVQQQPQARPVVLPGGLDGDEDFVGPQAGGGGRGRGSARARVGSPGRGGRSGQRQQKQCGKGRGQREAGPAQRPARTAHAAAGNPGAGKGGPGRSRGRTAAPLRPRRLRPAPRPGRRGPTVPEVDGTPRRGGCKMPLPVQVFNLQQPASSVSGSGGAESQDRMRDSSAPSSASSSVTDLYCAPHSSRSDLVLPGTAGDFSLSASLSACTLLYEGAVEPMQIDVDPQEDPQNAPDVNYVVENPTLRTFNVDMYEEIHRKLSEATRSSLRELQNAPDAIPESGVEPPTLDTAWVEATRKKALLKLEKLDTDLKNYKGNSIKESIRRGHDDLGDHYLDCGDLSNALKCYSRARDYCTSAKHVINMCLNVIKVSVYLQNWSHVLSYVSKAESTPEIAERGERDSQTQAILTKLKCAAGLAELAARKYKQAAKCFLLASFDHCDFPELLSPSNVAIYGGLCALATFDRQELQRNVISSSSFKLFLELEPQVRDIIFKFYESKYASCLKMLDEMKDNLLLDMYLAPHVRTLYTQIRNRALIQYFSPYVSADMHRMAAAFNTTVAALEDELTQLILEGLISARVDSHSKILYARDVDQRSTTFEKSLLMGKEFQRRAKAMMLRAAVLRNQIHVKSPPREGSQGELTPANSQSRMSTNM</sequence>
<feature type="compositionally biased region" description="Low complexity" evidence="7">
    <location>
        <begin position="133"/>
        <end position="147"/>
    </location>
</feature>
<feature type="region of interest" description="Disordered" evidence="7">
    <location>
        <begin position="210"/>
        <end position="241"/>
    </location>
</feature>
<evidence type="ECO:0000256" key="3">
    <source>
        <dbReference type="ARBA" id="ARBA00008793"/>
    </source>
</evidence>
<comment type="similarity">
    <text evidence="3">Belongs to the CSN1 family.</text>
</comment>
<keyword evidence="6" id="KW-0539">Nucleus</keyword>
<evidence type="ECO:0000259" key="8">
    <source>
        <dbReference type="PROSITE" id="PS50250"/>
    </source>
</evidence>
<dbReference type="Pfam" id="PF21151">
    <property type="entry name" value="CSN1_C"/>
    <property type="match status" value="1"/>
</dbReference>
<evidence type="ECO:0000313" key="9">
    <source>
        <dbReference type="Ensembl" id="ENSCJAP00000033550.4"/>
    </source>
</evidence>
<name>A0A8J8XRD3_CALJA</name>
<dbReference type="Pfam" id="PF10602">
    <property type="entry name" value="RPN7"/>
    <property type="match status" value="1"/>
</dbReference>
<feature type="compositionally biased region" description="Low complexity" evidence="7">
    <location>
        <begin position="229"/>
        <end position="238"/>
    </location>
</feature>
<feature type="domain" description="PCI" evidence="8">
    <location>
        <begin position="492"/>
        <end position="654"/>
    </location>
</feature>
<protein>
    <submittedName>
        <fullName evidence="9">G protein pathway suppressor 1</fullName>
    </submittedName>
</protein>
<feature type="compositionally biased region" description="Low complexity" evidence="7">
    <location>
        <begin position="57"/>
        <end position="70"/>
    </location>
</feature>
<dbReference type="PANTHER" id="PTHR14145:SF2">
    <property type="entry name" value="COP9 SIGNALOSOME COMPLEX SUBUNIT 1"/>
    <property type="match status" value="1"/>
</dbReference>
<reference evidence="9" key="3">
    <citation type="submission" date="2025-09" db="UniProtKB">
        <authorList>
            <consortium name="Ensembl"/>
        </authorList>
    </citation>
    <scope>IDENTIFICATION</scope>
</reference>
<keyword evidence="10" id="KW-1185">Reference proteome</keyword>